<feature type="signal peptide" evidence="2">
    <location>
        <begin position="1"/>
        <end position="17"/>
    </location>
</feature>
<feature type="region of interest" description="Disordered" evidence="1">
    <location>
        <begin position="225"/>
        <end position="303"/>
    </location>
</feature>
<dbReference type="PANTHER" id="PTHR11362">
    <property type="entry name" value="PHOSPHATIDYLETHANOLAMINE-BINDING PROTEIN"/>
    <property type="match status" value="1"/>
</dbReference>
<proteinExistence type="predicted"/>
<dbReference type="InterPro" id="IPR035810">
    <property type="entry name" value="PEBP_euk"/>
</dbReference>
<protein>
    <submittedName>
        <fullName evidence="4">OV-16 antigen-like isoform X1</fullName>
    </submittedName>
</protein>
<keyword evidence="3" id="KW-1185">Reference proteome</keyword>
<evidence type="ECO:0000313" key="4">
    <source>
        <dbReference type="RefSeq" id="XP_025425171.1"/>
    </source>
</evidence>
<sequence>MWHIALCIMCGISGAFSTNTAVYQAMIDNMIQPDVVLTAPSETFYVNYTSGANVELGNNLTFTQIIDKPAVKYMADPDLFYTLCLTEPIEPKPIDLYPLGREYLHWLVINIPGNDLGKGYTLFEYNSSTIINLSMPNRYVFLLYLQPSYITFNKTYWQRKFGQDFSRFTIFEFAYQNQFEDPMGGNFFLTGYKDPTFLGGIITPSSPNNESPKEVNSKYTSLDQNSFQNSAQESSSQEENSSDQNSFQNSAQESNSQEKNSSDQNSFKNSTQESSSQEKNSSGRNSFNNSTQKSSSQKKNSLG</sequence>
<dbReference type="SUPFAM" id="SSF49777">
    <property type="entry name" value="PEBP-like"/>
    <property type="match status" value="1"/>
</dbReference>
<evidence type="ECO:0000256" key="1">
    <source>
        <dbReference type="SAM" id="MobiDB-lite"/>
    </source>
</evidence>
<gene>
    <name evidence="4" type="primary">LOC112694047</name>
</gene>
<dbReference type="Gene3D" id="3.90.280.10">
    <property type="entry name" value="PEBP-like"/>
    <property type="match status" value="1"/>
</dbReference>
<dbReference type="AlphaFoldDB" id="A0A8B8GRE0"/>
<feature type="region of interest" description="Disordered" evidence="1">
    <location>
        <begin position="200"/>
        <end position="219"/>
    </location>
</feature>
<feature type="compositionally biased region" description="Low complexity" evidence="1">
    <location>
        <begin position="285"/>
        <end position="303"/>
    </location>
</feature>
<feature type="compositionally biased region" description="Polar residues" evidence="1">
    <location>
        <begin position="253"/>
        <end position="284"/>
    </location>
</feature>
<dbReference type="PANTHER" id="PTHR11362:SF82">
    <property type="entry name" value="PHOSPHATIDYLETHANOLAMINE-BINDING PROTEIN 4"/>
    <property type="match status" value="1"/>
</dbReference>
<dbReference type="CDD" id="cd00866">
    <property type="entry name" value="PEBP_euk"/>
    <property type="match status" value="1"/>
</dbReference>
<organism evidence="3 4">
    <name type="scientific">Sipha flava</name>
    <name type="common">yellow sugarcane aphid</name>
    <dbReference type="NCBI Taxonomy" id="143950"/>
    <lineage>
        <taxon>Eukaryota</taxon>
        <taxon>Metazoa</taxon>
        <taxon>Ecdysozoa</taxon>
        <taxon>Arthropoda</taxon>
        <taxon>Hexapoda</taxon>
        <taxon>Insecta</taxon>
        <taxon>Pterygota</taxon>
        <taxon>Neoptera</taxon>
        <taxon>Paraneoptera</taxon>
        <taxon>Hemiptera</taxon>
        <taxon>Sternorrhyncha</taxon>
        <taxon>Aphidomorpha</taxon>
        <taxon>Aphidoidea</taxon>
        <taxon>Aphididae</taxon>
        <taxon>Sipha</taxon>
    </lineage>
</organism>
<dbReference type="RefSeq" id="XP_025425171.1">
    <property type="nucleotide sequence ID" value="XM_025569386.1"/>
</dbReference>
<feature type="chain" id="PRO_5034334472" evidence="2">
    <location>
        <begin position="18"/>
        <end position="303"/>
    </location>
</feature>
<feature type="compositionally biased region" description="Low complexity" evidence="1">
    <location>
        <begin position="225"/>
        <end position="252"/>
    </location>
</feature>
<dbReference type="Proteomes" id="UP000694846">
    <property type="component" value="Unplaced"/>
</dbReference>
<reference evidence="4" key="1">
    <citation type="submission" date="2025-08" db="UniProtKB">
        <authorList>
            <consortium name="RefSeq"/>
        </authorList>
    </citation>
    <scope>IDENTIFICATION</scope>
    <source>
        <tissue evidence="4">Whole body</tissue>
    </source>
</reference>
<name>A0A8B8GRE0_9HEMI</name>
<evidence type="ECO:0000256" key="2">
    <source>
        <dbReference type="SAM" id="SignalP"/>
    </source>
</evidence>
<dbReference type="OrthoDB" id="2506647at2759"/>
<dbReference type="GeneID" id="112694047"/>
<evidence type="ECO:0000313" key="3">
    <source>
        <dbReference type="Proteomes" id="UP000694846"/>
    </source>
</evidence>
<accession>A0A8B8GRE0</accession>
<keyword evidence="2" id="KW-0732">Signal</keyword>
<dbReference type="InterPro" id="IPR036610">
    <property type="entry name" value="PEBP-like_sf"/>
</dbReference>